<protein>
    <submittedName>
        <fullName evidence="2">Uncharacterized protein</fullName>
    </submittedName>
</protein>
<dbReference type="RefSeq" id="XP_004341685.1">
    <property type="nucleotide sequence ID" value="XM_004341637.1"/>
</dbReference>
<feature type="region of interest" description="Disordered" evidence="1">
    <location>
        <begin position="1"/>
        <end position="20"/>
    </location>
</feature>
<feature type="region of interest" description="Disordered" evidence="1">
    <location>
        <begin position="419"/>
        <end position="445"/>
    </location>
</feature>
<sequence length="887" mass="95026">MVQNLGRRWDDHGAGQAGKTRDLRLEGSPIIAANFYTIHTVLNRYHHKSTTHWEVIEQGVDCAVRLLRALHTYAGVDTRQSVSGLLDRWQAVEKIGHSAYDHSVKIAVEDVTDDRSRASGSCGPRLLLRNLPAEASVRAVIWALQAQDVDVAESQVHLAGTAGGPEAEEGDDGAGVAPSEAFVELNSADEQRALLELGTITIKRTPVELVKPEETREVVLYLHKRLSAEIIAGAWENEFGQVLAEGAVEYADAAGHVTVVRLTPEQFAEVEGKTITLLRADVQLLPWRPAHAVKLQLPAADMSAYSVRSIVARNLDGAAAAIEALVLLDARSCAFVHLASPAAKAQLLQKKHLDASDTVPSTIPPASPTTTSPSSATTTTATKHQDHAVPMQATTAAVPATSPAAVAAAAAGVELELKTEGGANSESTPDRTPVGEASGTPPTGEWRVLALSPLPGAAEAGTQVAELMRAQLGIEPKFISVLRYKAYVRYHPSPSDPVIAVGQTVTHNGALVNVETIAGDLPCWRIGIRTGALPGKPHNAHVAVPAFLQFLANSAPLVGRSCITPIDEATVEIGTEALFKQLLALQSQTMNGVALTFFDARLDRTEQLDDVALVYYLTMKKKGKPVLSGIEKVYSVTTTAFWVYASPTATSSTTAAASNPGAARAKVAFVRIVGQSPESVDAAWKRLCAHLATVVRRRTQFTFLREEVLFRACFKRKLKPLFWRYASTAMHVDDPEDGGVAQSVVVIHIVGPSAQEVARLAQEPNHIRTRLVGERSQPPQAQREFTKTIEFAPIEAAAVQRLNLSVVRSKFGVYTKVNMAKRTITFTGPVAPALETASSFVRWFINNGTRMQKKPAVAATPSGGTTASTTTSTTTKPFVFGADTLTS</sequence>
<feature type="compositionally biased region" description="Basic and acidic residues" evidence="1">
    <location>
        <begin position="7"/>
        <end position="20"/>
    </location>
</feature>
<evidence type="ECO:0000313" key="2">
    <source>
        <dbReference type="EMBL" id="ELR19593.1"/>
    </source>
</evidence>
<feature type="compositionally biased region" description="Low complexity" evidence="1">
    <location>
        <begin position="858"/>
        <end position="873"/>
    </location>
</feature>
<accession>L8H4G3</accession>
<dbReference type="GeneID" id="14920416"/>
<organism evidence="2 3">
    <name type="scientific">Acanthamoeba castellanii (strain ATCC 30010 / Neff)</name>
    <dbReference type="NCBI Taxonomy" id="1257118"/>
    <lineage>
        <taxon>Eukaryota</taxon>
        <taxon>Amoebozoa</taxon>
        <taxon>Discosea</taxon>
        <taxon>Longamoebia</taxon>
        <taxon>Centramoebida</taxon>
        <taxon>Acanthamoebidae</taxon>
        <taxon>Acanthamoeba</taxon>
    </lineage>
</organism>
<gene>
    <name evidence="2" type="ORF">ACA1_197730</name>
</gene>
<dbReference type="KEGG" id="acan:ACA1_197730"/>
<feature type="compositionally biased region" description="Low complexity" evidence="1">
    <location>
        <begin position="368"/>
        <end position="382"/>
    </location>
</feature>
<name>L8H4G3_ACACF</name>
<dbReference type="AlphaFoldDB" id="L8H4G3"/>
<feature type="region of interest" description="Disordered" evidence="1">
    <location>
        <begin position="854"/>
        <end position="873"/>
    </location>
</feature>
<evidence type="ECO:0000313" key="3">
    <source>
        <dbReference type="Proteomes" id="UP000011083"/>
    </source>
</evidence>
<evidence type="ECO:0000256" key="1">
    <source>
        <dbReference type="SAM" id="MobiDB-lite"/>
    </source>
</evidence>
<proteinExistence type="predicted"/>
<keyword evidence="3" id="KW-1185">Reference proteome</keyword>
<feature type="region of interest" description="Disordered" evidence="1">
    <location>
        <begin position="356"/>
        <end position="387"/>
    </location>
</feature>
<feature type="region of interest" description="Disordered" evidence="1">
    <location>
        <begin position="157"/>
        <end position="176"/>
    </location>
</feature>
<reference evidence="2 3" key="1">
    <citation type="journal article" date="2013" name="Genome Biol.">
        <title>Genome of Acanthamoeba castellanii highlights extensive lateral gene transfer and early evolution of tyrosine kinase signaling.</title>
        <authorList>
            <person name="Clarke M."/>
            <person name="Lohan A.J."/>
            <person name="Liu B."/>
            <person name="Lagkouvardos I."/>
            <person name="Roy S."/>
            <person name="Zafar N."/>
            <person name="Bertelli C."/>
            <person name="Schilde C."/>
            <person name="Kianianmomeni A."/>
            <person name="Burglin T.R."/>
            <person name="Frech C."/>
            <person name="Turcotte B."/>
            <person name="Kopec K.O."/>
            <person name="Synnott J.M."/>
            <person name="Choo C."/>
            <person name="Paponov I."/>
            <person name="Finkler A."/>
            <person name="Soon Heng Tan C."/>
            <person name="Hutchins A.P."/>
            <person name="Weinmeier T."/>
            <person name="Rattei T."/>
            <person name="Chu J.S."/>
            <person name="Gimenez G."/>
            <person name="Irimia M."/>
            <person name="Rigden D.J."/>
            <person name="Fitzpatrick D.A."/>
            <person name="Lorenzo-Morales J."/>
            <person name="Bateman A."/>
            <person name="Chiu C.H."/>
            <person name="Tang P."/>
            <person name="Hegemann P."/>
            <person name="Fromm H."/>
            <person name="Raoult D."/>
            <person name="Greub G."/>
            <person name="Miranda-Saavedra D."/>
            <person name="Chen N."/>
            <person name="Nash P."/>
            <person name="Ginger M.L."/>
            <person name="Horn M."/>
            <person name="Schaap P."/>
            <person name="Caler L."/>
            <person name="Loftus B."/>
        </authorList>
    </citation>
    <scope>NUCLEOTIDE SEQUENCE [LARGE SCALE GENOMIC DNA]</scope>
    <source>
        <strain evidence="2 3">Neff</strain>
    </source>
</reference>
<dbReference type="VEuPathDB" id="AmoebaDB:ACA1_197730"/>
<dbReference type="Proteomes" id="UP000011083">
    <property type="component" value="Unassembled WGS sequence"/>
</dbReference>
<dbReference type="EMBL" id="KB007932">
    <property type="protein sequence ID" value="ELR19593.1"/>
    <property type="molecule type" value="Genomic_DNA"/>
</dbReference>